<evidence type="ECO:0000256" key="1">
    <source>
        <dbReference type="SAM" id="MobiDB-lite"/>
    </source>
</evidence>
<dbReference type="AlphaFoldDB" id="A0A8J8NRB8"/>
<sequence>MDNPQLPPSFGESFSSHPYNNYSTSHQNLKPQLLTITQETAKLKQIRHQRIQSDREITGNVPIQFASIQNCLVTSTQNGVDQMIDTQISDYVIAFDYLNCDQWAPFKVQTDVNNGIREKQERRLARRKIRKDPIAVLTQYKVGNQLAQIKLTQKTFNVSNMSQTPSRNVKASCITQRAGFASKSVYNNPIFKSQNMQSVQKLAISLATQRNSNKSATPNKGKQERQLQQGIYMKRIEQAINLYKQKISPRKLEQSPRPILLSRYIQQHGGRNNQQNRTGFPLTIKIENSDRNVHTTPQEQQPVRRRSVTKSQTQGLTKGIEVPPYINLNPMPPIEKPFSRQDSKSSLNDEIEFSIVTHSEFKLKPLNEQSQDIRSTNDELNRDELFTGGSLMQVKQQQKPAALLRYATQHMKSSSTEKKPRQLSSFAPANQAVTKNYDCHSSSMASKQTTVGCTTNRPSQQNGNKLIEVYYKTKLELTSKIPNIKCALNPRSNKDPMKRFGDNAGTSRNANRKLVGTGATLVPINSVVTNSGLIIGGERRVKV</sequence>
<feature type="region of interest" description="Disordered" evidence="1">
    <location>
        <begin position="292"/>
        <end position="314"/>
    </location>
</feature>
<gene>
    <name evidence="2" type="ORF">FGO68_gene16423</name>
</gene>
<dbReference type="Proteomes" id="UP000785679">
    <property type="component" value="Unassembled WGS sequence"/>
</dbReference>
<feature type="compositionally biased region" description="Basic and acidic residues" evidence="1">
    <location>
        <begin position="492"/>
        <end position="501"/>
    </location>
</feature>
<evidence type="ECO:0000313" key="2">
    <source>
        <dbReference type="EMBL" id="TNV80157.1"/>
    </source>
</evidence>
<feature type="region of interest" description="Disordered" evidence="1">
    <location>
        <begin position="489"/>
        <end position="509"/>
    </location>
</feature>
<dbReference type="EMBL" id="RRYP01007900">
    <property type="protein sequence ID" value="TNV80157.1"/>
    <property type="molecule type" value="Genomic_DNA"/>
</dbReference>
<protein>
    <submittedName>
        <fullName evidence="2">Uncharacterized protein</fullName>
    </submittedName>
</protein>
<keyword evidence="3" id="KW-1185">Reference proteome</keyword>
<accession>A0A8J8NRB8</accession>
<name>A0A8J8NRB8_HALGN</name>
<proteinExistence type="predicted"/>
<comment type="caution">
    <text evidence="2">The sequence shown here is derived from an EMBL/GenBank/DDBJ whole genome shotgun (WGS) entry which is preliminary data.</text>
</comment>
<feature type="region of interest" description="Disordered" evidence="1">
    <location>
        <begin position="1"/>
        <end position="22"/>
    </location>
</feature>
<feature type="compositionally biased region" description="Polar residues" evidence="1">
    <location>
        <begin position="12"/>
        <end position="22"/>
    </location>
</feature>
<organism evidence="2 3">
    <name type="scientific">Halteria grandinella</name>
    <dbReference type="NCBI Taxonomy" id="5974"/>
    <lineage>
        <taxon>Eukaryota</taxon>
        <taxon>Sar</taxon>
        <taxon>Alveolata</taxon>
        <taxon>Ciliophora</taxon>
        <taxon>Intramacronucleata</taxon>
        <taxon>Spirotrichea</taxon>
        <taxon>Stichotrichia</taxon>
        <taxon>Sporadotrichida</taxon>
        <taxon>Halteriidae</taxon>
        <taxon>Halteria</taxon>
    </lineage>
</organism>
<reference evidence="2" key="1">
    <citation type="submission" date="2019-06" db="EMBL/GenBank/DDBJ databases">
        <authorList>
            <person name="Zheng W."/>
        </authorList>
    </citation>
    <scope>NUCLEOTIDE SEQUENCE</scope>
    <source>
        <strain evidence="2">QDHG01</strain>
    </source>
</reference>
<evidence type="ECO:0000313" key="3">
    <source>
        <dbReference type="Proteomes" id="UP000785679"/>
    </source>
</evidence>